<accession>A0A9P4PQY6</accession>
<evidence type="ECO:0000256" key="1">
    <source>
        <dbReference type="SAM" id="Coils"/>
    </source>
</evidence>
<feature type="region of interest" description="Disordered" evidence="2">
    <location>
        <begin position="222"/>
        <end position="246"/>
    </location>
</feature>
<keyword evidence="5" id="KW-1185">Reference proteome</keyword>
<dbReference type="Proteomes" id="UP000799764">
    <property type="component" value="Unassembled WGS sequence"/>
</dbReference>
<dbReference type="Pfam" id="PF09429">
    <property type="entry name" value="Wbp11"/>
    <property type="match status" value="1"/>
</dbReference>
<evidence type="ECO:0000256" key="2">
    <source>
        <dbReference type="SAM" id="MobiDB-lite"/>
    </source>
</evidence>
<feature type="compositionally biased region" description="Basic and acidic residues" evidence="2">
    <location>
        <begin position="224"/>
        <end position="237"/>
    </location>
</feature>
<gene>
    <name evidence="4" type="ORF">P171DRAFT_409855</name>
</gene>
<evidence type="ECO:0000313" key="5">
    <source>
        <dbReference type="Proteomes" id="UP000799764"/>
    </source>
</evidence>
<comment type="caution">
    <text evidence="4">The sequence shown here is derived from an EMBL/GenBank/DDBJ whole genome shotgun (WGS) entry which is preliminary data.</text>
</comment>
<evidence type="ECO:0000259" key="3">
    <source>
        <dbReference type="Pfam" id="PF09429"/>
    </source>
</evidence>
<sequence length="314" mass="34945">MAKEKNFNPVQAAKKAEKAKAVKKQKAQLQTQRTEKLARRNPTRIQRDIDALKEAEQTGALRPHERTRLNELEKDLAAVNKARTALGEKAPQFKPERERRDDGGERGGRGGVLGKRSRGAGRKGNGEDADSSDTDADVRRIPMPRDTPPPIPKRYGGDAQAEEKKPTLVYEAAPQVRDFKKEVTSRFMPAAVAQKLKLAKGEGRLLEPEEFDKLQQEGYMNTTREGEEKATGAKADTETPAEAEADPELERFLQAQEAKDAAENAAEAAVQEAEYEMMAAEDRGEIQNLEGESRVAENKLRHVEIEEVEDEGDY</sequence>
<feature type="region of interest" description="Disordered" evidence="2">
    <location>
        <begin position="1"/>
        <end position="169"/>
    </location>
</feature>
<protein>
    <recommendedName>
        <fullName evidence="3">Wbp11/ELF5/Saf1 N-terminal domain-containing protein</fullName>
    </recommendedName>
</protein>
<dbReference type="InterPro" id="IPR019007">
    <property type="entry name" value="Wbp11/ELF5/Saf1_N"/>
</dbReference>
<dbReference type="OrthoDB" id="5597581at2759"/>
<proteinExistence type="predicted"/>
<feature type="compositionally biased region" description="Basic and acidic residues" evidence="2">
    <location>
        <begin position="94"/>
        <end position="108"/>
    </location>
</feature>
<dbReference type="GO" id="GO:0006396">
    <property type="term" value="P:RNA processing"/>
    <property type="evidence" value="ECO:0007669"/>
    <property type="project" value="InterPro"/>
</dbReference>
<organism evidence="4 5">
    <name type="scientific">Karstenula rhodostoma CBS 690.94</name>
    <dbReference type="NCBI Taxonomy" id="1392251"/>
    <lineage>
        <taxon>Eukaryota</taxon>
        <taxon>Fungi</taxon>
        <taxon>Dikarya</taxon>
        <taxon>Ascomycota</taxon>
        <taxon>Pezizomycotina</taxon>
        <taxon>Dothideomycetes</taxon>
        <taxon>Pleosporomycetidae</taxon>
        <taxon>Pleosporales</taxon>
        <taxon>Massarineae</taxon>
        <taxon>Didymosphaeriaceae</taxon>
        <taxon>Karstenula</taxon>
    </lineage>
</organism>
<dbReference type="AlphaFoldDB" id="A0A9P4PQY6"/>
<feature type="domain" description="Wbp11/ELF5/Saf1 N-terminal" evidence="3">
    <location>
        <begin position="4"/>
        <end position="81"/>
    </location>
</feature>
<evidence type="ECO:0000313" key="4">
    <source>
        <dbReference type="EMBL" id="KAF2447281.1"/>
    </source>
</evidence>
<name>A0A9P4PQY6_9PLEO</name>
<keyword evidence="1" id="KW-0175">Coiled coil</keyword>
<reference evidence="4" key="1">
    <citation type="journal article" date="2020" name="Stud. Mycol.">
        <title>101 Dothideomycetes genomes: a test case for predicting lifestyles and emergence of pathogens.</title>
        <authorList>
            <person name="Haridas S."/>
            <person name="Albert R."/>
            <person name="Binder M."/>
            <person name="Bloem J."/>
            <person name="Labutti K."/>
            <person name="Salamov A."/>
            <person name="Andreopoulos B."/>
            <person name="Baker S."/>
            <person name="Barry K."/>
            <person name="Bills G."/>
            <person name="Bluhm B."/>
            <person name="Cannon C."/>
            <person name="Castanera R."/>
            <person name="Culley D."/>
            <person name="Daum C."/>
            <person name="Ezra D."/>
            <person name="Gonzalez J."/>
            <person name="Henrissat B."/>
            <person name="Kuo A."/>
            <person name="Liang C."/>
            <person name="Lipzen A."/>
            <person name="Lutzoni F."/>
            <person name="Magnuson J."/>
            <person name="Mondo S."/>
            <person name="Nolan M."/>
            <person name="Ohm R."/>
            <person name="Pangilinan J."/>
            <person name="Park H.-J."/>
            <person name="Ramirez L."/>
            <person name="Alfaro M."/>
            <person name="Sun H."/>
            <person name="Tritt A."/>
            <person name="Yoshinaga Y."/>
            <person name="Zwiers L.-H."/>
            <person name="Turgeon B."/>
            <person name="Goodwin S."/>
            <person name="Spatafora J."/>
            <person name="Crous P."/>
            <person name="Grigoriev I."/>
        </authorList>
    </citation>
    <scope>NUCLEOTIDE SEQUENCE</scope>
    <source>
        <strain evidence="4">CBS 690.94</strain>
    </source>
</reference>
<feature type="compositionally biased region" description="Basic and acidic residues" evidence="2">
    <location>
        <begin position="45"/>
        <end position="76"/>
    </location>
</feature>
<dbReference type="EMBL" id="MU001497">
    <property type="protein sequence ID" value="KAF2447281.1"/>
    <property type="molecule type" value="Genomic_DNA"/>
</dbReference>
<feature type="coiled-coil region" evidence="1">
    <location>
        <begin position="252"/>
        <end position="306"/>
    </location>
</feature>